<dbReference type="PANTHER" id="PTHR43775">
    <property type="entry name" value="FATTY ACID SYNTHASE"/>
    <property type="match status" value="1"/>
</dbReference>
<feature type="non-terminal residue" evidence="4">
    <location>
        <position position="1"/>
    </location>
</feature>
<dbReference type="GO" id="GO:0004312">
    <property type="term" value="F:fatty acid synthase activity"/>
    <property type="evidence" value="ECO:0007669"/>
    <property type="project" value="TreeGrafter"/>
</dbReference>
<dbReference type="GO" id="GO:0006633">
    <property type="term" value="P:fatty acid biosynthetic process"/>
    <property type="evidence" value="ECO:0007669"/>
    <property type="project" value="TreeGrafter"/>
</dbReference>
<dbReference type="InterPro" id="IPR009081">
    <property type="entry name" value="PP-bd_ACP"/>
</dbReference>
<evidence type="ECO:0000259" key="3">
    <source>
        <dbReference type="PROSITE" id="PS50075"/>
    </source>
</evidence>
<evidence type="ECO:0000256" key="1">
    <source>
        <dbReference type="ARBA" id="ARBA00022450"/>
    </source>
</evidence>
<feature type="non-terminal residue" evidence="4">
    <location>
        <position position="171"/>
    </location>
</feature>
<evidence type="ECO:0000256" key="2">
    <source>
        <dbReference type="ARBA" id="ARBA00022553"/>
    </source>
</evidence>
<dbReference type="SUPFAM" id="SSF47336">
    <property type="entry name" value="ACP-like"/>
    <property type="match status" value="1"/>
</dbReference>
<gene>
    <name evidence="4" type="ORF">THIOM_003936</name>
</gene>
<name>A0A176RXB7_9GAMM</name>
<dbReference type="SUPFAM" id="SSF53474">
    <property type="entry name" value="alpha/beta-Hydrolases"/>
    <property type="match status" value="1"/>
</dbReference>
<keyword evidence="5" id="KW-1185">Reference proteome</keyword>
<dbReference type="InterPro" id="IPR001031">
    <property type="entry name" value="Thioesterase"/>
</dbReference>
<protein>
    <submittedName>
        <fullName evidence="4">Thioesterase</fullName>
    </submittedName>
</protein>
<dbReference type="Gene3D" id="1.10.1200.10">
    <property type="entry name" value="ACP-like"/>
    <property type="match status" value="1"/>
</dbReference>
<comment type="caution">
    <text evidence="4">The sequence shown here is derived from an EMBL/GenBank/DDBJ whole genome shotgun (WGS) entry which is preliminary data.</text>
</comment>
<dbReference type="PANTHER" id="PTHR43775:SF37">
    <property type="entry name" value="SI:DKEY-61P9.11"/>
    <property type="match status" value="1"/>
</dbReference>
<dbReference type="Proteomes" id="UP000076962">
    <property type="component" value="Unassembled WGS sequence"/>
</dbReference>
<dbReference type="EMBL" id="LUTY01002431">
    <property type="protein sequence ID" value="OAD20369.1"/>
    <property type="molecule type" value="Genomic_DNA"/>
</dbReference>
<evidence type="ECO:0000313" key="4">
    <source>
        <dbReference type="EMBL" id="OAD20369.1"/>
    </source>
</evidence>
<dbReference type="InterPro" id="IPR029058">
    <property type="entry name" value="AB_hydrolase_fold"/>
</dbReference>
<dbReference type="Pfam" id="PF00975">
    <property type="entry name" value="Thioesterase"/>
    <property type="match status" value="1"/>
</dbReference>
<dbReference type="AlphaFoldDB" id="A0A176RXB7"/>
<reference evidence="4 5" key="1">
    <citation type="submission" date="2016-05" db="EMBL/GenBank/DDBJ databases">
        <title>Single-cell genome of chain-forming Candidatus Thiomargarita nelsonii and comparison to other large sulfur-oxidizing bacteria.</title>
        <authorList>
            <person name="Winkel M."/>
            <person name="Salman V."/>
            <person name="Woyke T."/>
            <person name="Schulz-Vogt H."/>
            <person name="Richter M."/>
            <person name="Flood B."/>
            <person name="Bailey J."/>
            <person name="Amann R."/>
            <person name="Mussmann M."/>
        </authorList>
    </citation>
    <scope>NUCLEOTIDE SEQUENCE [LARGE SCALE GENOMIC DNA]</scope>
    <source>
        <strain evidence="4 5">THI036</strain>
    </source>
</reference>
<dbReference type="InterPro" id="IPR036736">
    <property type="entry name" value="ACP-like_sf"/>
</dbReference>
<sequence length="171" mass="18599">GGHSLLAVRLFAQIEKIFGRNIPLTVLFQAPTIEQLTKIIRQKGWSAPWSSLVPIQADGSKPPFFCVPAAASTALSFEKLARHLGTDQPVYGLQPLGFEEGQVPHNRVEDMAAYYLKEIRALQPEGPYYLGGMCFGAFVVFEMAQQLLAQGCTVALLALFDPGPPAPPSPF</sequence>
<dbReference type="PROSITE" id="PS50075">
    <property type="entry name" value="CARRIER"/>
    <property type="match status" value="1"/>
</dbReference>
<keyword evidence="1" id="KW-0596">Phosphopantetheine</keyword>
<keyword evidence="2" id="KW-0597">Phosphoprotein</keyword>
<proteinExistence type="predicted"/>
<dbReference type="Pfam" id="PF00550">
    <property type="entry name" value="PP-binding"/>
    <property type="match status" value="1"/>
</dbReference>
<dbReference type="InterPro" id="IPR050091">
    <property type="entry name" value="PKS_NRPS_Biosynth_Enz"/>
</dbReference>
<dbReference type="Gene3D" id="3.40.50.1820">
    <property type="entry name" value="alpha/beta hydrolase"/>
    <property type="match status" value="1"/>
</dbReference>
<accession>A0A176RXB7</accession>
<organism evidence="4 5">
    <name type="scientific">Candidatus Thiomargarita nelsonii</name>
    <dbReference type="NCBI Taxonomy" id="1003181"/>
    <lineage>
        <taxon>Bacteria</taxon>
        <taxon>Pseudomonadati</taxon>
        <taxon>Pseudomonadota</taxon>
        <taxon>Gammaproteobacteria</taxon>
        <taxon>Thiotrichales</taxon>
        <taxon>Thiotrichaceae</taxon>
        <taxon>Thiomargarita</taxon>
    </lineage>
</organism>
<feature type="domain" description="Carrier" evidence="3">
    <location>
        <begin position="1"/>
        <end position="44"/>
    </location>
</feature>
<evidence type="ECO:0000313" key="5">
    <source>
        <dbReference type="Proteomes" id="UP000076962"/>
    </source>
</evidence>